<dbReference type="NCBIfam" id="TIGR01552">
    <property type="entry name" value="phd_fam"/>
    <property type="match status" value="1"/>
</dbReference>
<comment type="similarity">
    <text evidence="1 2">Belongs to the phD/YefM antitoxin family.</text>
</comment>
<reference evidence="3 4" key="1">
    <citation type="journal article" date="2014" name="Int. J. Syst. Evol. Microbiol.">
        <title>Complete genome sequence of Corynebacterium casei LMG S-19264T (=DSM 44701T), isolated from a smear-ripened cheese.</title>
        <authorList>
            <consortium name="US DOE Joint Genome Institute (JGI-PGF)"/>
            <person name="Walter F."/>
            <person name="Albersmeier A."/>
            <person name="Kalinowski J."/>
            <person name="Ruckert C."/>
        </authorList>
    </citation>
    <scope>NUCLEOTIDE SEQUENCE [LARGE SCALE GENOMIC DNA]</scope>
    <source>
        <strain evidence="3 4">CGMCC 1.12976</strain>
    </source>
</reference>
<evidence type="ECO:0000256" key="2">
    <source>
        <dbReference type="RuleBase" id="RU362080"/>
    </source>
</evidence>
<dbReference type="InterPro" id="IPR006442">
    <property type="entry name" value="Antitoxin_Phd/YefM"/>
</dbReference>
<dbReference type="Proteomes" id="UP000598775">
    <property type="component" value="Unassembled WGS sequence"/>
</dbReference>
<keyword evidence="4" id="KW-1185">Reference proteome</keyword>
<accession>A0A917F0Y5</accession>
<evidence type="ECO:0000313" key="3">
    <source>
        <dbReference type="EMBL" id="GGF37451.1"/>
    </source>
</evidence>
<name>A0A917F0Y5_9MICO</name>
<dbReference type="EMBL" id="BMGP01000006">
    <property type="protein sequence ID" value="GGF37451.1"/>
    <property type="molecule type" value="Genomic_DNA"/>
</dbReference>
<dbReference type="InterPro" id="IPR036165">
    <property type="entry name" value="YefM-like_sf"/>
</dbReference>
<gene>
    <name evidence="3" type="ORF">GCM10011399_33020</name>
</gene>
<evidence type="ECO:0000256" key="1">
    <source>
        <dbReference type="ARBA" id="ARBA00009981"/>
    </source>
</evidence>
<evidence type="ECO:0000313" key="4">
    <source>
        <dbReference type="Proteomes" id="UP000598775"/>
    </source>
</evidence>
<sequence length="85" mass="9163">MRSVNVLDARNSLSKLVSAASGGEEIVISKRGRPVVRLVPVLDESARFTGGRAAAWLTTHPAPSYSARSIGELDEQIASERDAWE</sequence>
<dbReference type="SUPFAM" id="SSF143120">
    <property type="entry name" value="YefM-like"/>
    <property type="match status" value="1"/>
</dbReference>
<dbReference type="Gene3D" id="3.40.1620.10">
    <property type="entry name" value="YefM-like domain"/>
    <property type="match status" value="1"/>
</dbReference>
<comment type="caution">
    <text evidence="3">The sequence shown here is derived from an EMBL/GenBank/DDBJ whole genome shotgun (WGS) entry which is preliminary data.</text>
</comment>
<proteinExistence type="inferred from homology"/>
<organism evidence="3 4">
    <name type="scientific">Subtercola lobariae</name>
    <dbReference type="NCBI Taxonomy" id="1588641"/>
    <lineage>
        <taxon>Bacteria</taxon>
        <taxon>Bacillati</taxon>
        <taxon>Actinomycetota</taxon>
        <taxon>Actinomycetes</taxon>
        <taxon>Micrococcales</taxon>
        <taxon>Microbacteriaceae</taxon>
        <taxon>Subtercola</taxon>
    </lineage>
</organism>
<comment type="function">
    <text evidence="2">Antitoxin component of a type II toxin-antitoxin (TA) system.</text>
</comment>
<dbReference type="Pfam" id="PF02604">
    <property type="entry name" value="PhdYeFM_antitox"/>
    <property type="match status" value="1"/>
</dbReference>
<dbReference type="RefSeq" id="WP_188680232.1">
    <property type="nucleotide sequence ID" value="NZ_BMGP01000006.1"/>
</dbReference>
<dbReference type="AlphaFoldDB" id="A0A917F0Y5"/>
<protein>
    <recommendedName>
        <fullName evidence="2">Antitoxin</fullName>
    </recommendedName>
</protein>